<keyword evidence="4" id="KW-1185">Reference proteome</keyword>
<protein>
    <recommendedName>
        <fullName evidence="2">J domain-containing protein</fullName>
    </recommendedName>
</protein>
<dbReference type="PROSITE" id="PS50076">
    <property type="entry name" value="DNAJ_2"/>
    <property type="match status" value="1"/>
</dbReference>
<evidence type="ECO:0000259" key="2">
    <source>
        <dbReference type="PROSITE" id="PS50076"/>
    </source>
</evidence>
<organism evidence="3 4">
    <name type="scientific">Paramormyrops kingsleyae</name>
    <dbReference type="NCBI Taxonomy" id="1676925"/>
    <lineage>
        <taxon>Eukaryota</taxon>
        <taxon>Metazoa</taxon>
        <taxon>Chordata</taxon>
        <taxon>Craniata</taxon>
        <taxon>Vertebrata</taxon>
        <taxon>Euteleostomi</taxon>
        <taxon>Actinopterygii</taxon>
        <taxon>Neopterygii</taxon>
        <taxon>Teleostei</taxon>
        <taxon>Osteoglossocephala</taxon>
        <taxon>Osteoglossomorpha</taxon>
        <taxon>Osteoglossiformes</taxon>
        <taxon>Mormyridae</taxon>
        <taxon>Paramormyrops</taxon>
    </lineage>
</organism>
<dbReference type="CDD" id="cd06257">
    <property type="entry name" value="DnaJ"/>
    <property type="match status" value="1"/>
</dbReference>
<dbReference type="InterPro" id="IPR036869">
    <property type="entry name" value="J_dom_sf"/>
</dbReference>
<evidence type="ECO:0000313" key="3">
    <source>
        <dbReference type="Ensembl" id="ENSPKIP00000034900.1"/>
    </source>
</evidence>
<dbReference type="InterPro" id="IPR053025">
    <property type="entry name" value="Mito_ATP_Synthase-Asso"/>
</dbReference>
<dbReference type="SUPFAM" id="SSF46565">
    <property type="entry name" value="Chaperone J-domain"/>
    <property type="match status" value="1"/>
</dbReference>
<dbReference type="Pfam" id="PF00226">
    <property type="entry name" value="DnaJ"/>
    <property type="match status" value="1"/>
</dbReference>
<accession>A0A3B3SWY9</accession>
<feature type="domain" description="J" evidence="2">
    <location>
        <begin position="43"/>
        <end position="111"/>
    </location>
</feature>
<reference evidence="3" key="2">
    <citation type="submission" date="2025-09" db="UniProtKB">
        <authorList>
            <consortium name="Ensembl"/>
        </authorList>
    </citation>
    <scope>IDENTIFICATION</scope>
</reference>
<feature type="compositionally biased region" description="Polar residues" evidence="1">
    <location>
        <begin position="9"/>
        <end position="30"/>
    </location>
</feature>
<dbReference type="Proteomes" id="UP000261540">
    <property type="component" value="Unplaced"/>
</dbReference>
<proteinExistence type="predicted"/>
<evidence type="ECO:0000313" key="4">
    <source>
        <dbReference type="Proteomes" id="UP000261540"/>
    </source>
</evidence>
<feature type="region of interest" description="Disordered" evidence="1">
    <location>
        <begin position="106"/>
        <end position="129"/>
    </location>
</feature>
<dbReference type="InterPro" id="IPR001623">
    <property type="entry name" value="DnaJ_domain"/>
</dbReference>
<dbReference type="Gene3D" id="1.10.287.110">
    <property type="entry name" value="DnaJ domain"/>
    <property type="match status" value="1"/>
</dbReference>
<reference evidence="3" key="1">
    <citation type="submission" date="2025-08" db="UniProtKB">
        <authorList>
            <consortium name="Ensembl"/>
        </authorList>
    </citation>
    <scope>IDENTIFICATION</scope>
</reference>
<feature type="compositionally biased region" description="Low complexity" evidence="1">
    <location>
        <begin position="117"/>
        <end position="126"/>
    </location>
</feature>
<name>A0A3B3SWY9_9TELE</name>
<dbReference type="Ensembl" id="ENSPKIT00000015825.1">
    <property type="protein sequence ID" value="ENSPKIP00000034900.1"/>
    <property type="gene ID" value="ENSPKIG00000014037.1"/>
</dbReference>
<dbReference type="AlphaFoldDB" id="A0A3B3SWY9"/>
<sequence>MQRVAAPTTRRNSSGSQPVIPQADTRSSPTLRKWPSICLSQVSRGRPLGLVQLLGVTQRQIKTSYYRQMLVYHPDRRGRKSEAKQHSLEIREAYIIRGNRILHRRGFSSPATDRQKSSPSSRMPRTSSKDGKLRRIFKIVCTLYCNFTKWDIVQRAKIFLQGSETICDAVLRGYGRFVWLTSQTLGRVILSGV</sequence>
<dbReference type="PANTHER" id="PTHR44873:SF1">
    <property type="entry name" value="DNAJ HOMOLOG SUBFAMILY C MEMBER 30, MITOCHONDRIAL"/>
    <property type="match status" value="1"/>
</dbReference>
<evidence type="ECO:0000256" key="1">
    <source>
        <dbReference type="SAM" id="MobiDB-lite"/>
    </source>
</evidence>
<dbReference type="PANTHER" id="PTHR44873">
    <property type="entry name" value="DNAJ HOMOLOG SUBFAMILY C MEMBER 30, MITOCHONDRIAL"/>
    <property type="match status" value="1"/>
</dbReference>
<feature type="region of interest" description="Disordered" evidence="1">
    <location>
        <begin position="1"/>
        <end position="30"/>
    </location>
</feature>